<reference evidence="2" key="1">
    <citation type="journal article" date="2014" name="Genome Announc.">
        <title>Draft Genome Sequences of Marine Flavobacterium Nonlabens Strains NR17, NR24, NR27, NR32, NR33, and Ara13.</title>
        <authorList>
            <person name="Nakanishi M."/>
            <person name="Meirelles P."/>
            <person name="Suzuki R."/>
            <person name="Takatani N."/>
            <person name="Mino S."/>
            <person name="Suda W."/>
            <person name="Oshima K."/>
            <person name="Hattori M."/>
            <person name="Ohkuma M."/>
            <person name="Hosokawa M."/>
            <person name="Miyashita K."/>
            <person name="Thompson F.L."/>
            <person name="Niwa A."/>
            <person name="Sawabe T."/>
            <person name="Sawabe T."/>
        </authorList>
    </citation>
    <scope>NUCLEOTIDE SEQUENCE [LARGE SCALE GENOMIC DNA]</scope>
    <source>
        <strain evidence="2">JCM 19294</strain>
    </source>
</reference>
<dbReference type="RefSeq" id="WP_052510357.1">
    <property type="nucleotide sequence ID" value="NZ_BBML01000004.1"/>
</dbReference>
<comment type="caution">
    <text evidence="2">The sequence shown here is derived from an EMBL/GenBank/DDBJ whole genome shotgun (WGS) entry which is preliminary data.</text>
</comment>
<feature type="domain" description="DUF1835" evidence="1">
    <location>
        <begin position="15"/>
        <end position="110"/>
    </location>
</feature>
<organism evidence="2 3">
    <name type="scientific">Nonlabens tegetincola</name>
    <dbReference type="NCBI Taxonomy" id="323273"/>
    <lineage>
        <taxon>Bacteria</taxon>
        <taxon>Pseudomonadati</taxon>
        <taxon>Bacteroidota</taxon>
        <taxon>Flavobacteriia</taxon>
        <taxon>Flavobacteriales</taxon>
        <taxon>Flavobacteriaceae</taxon>
        <taxon>Nonlabens</taxon>
    </lineage>
</organism>
<evidence type="ECO:0000313" key="3">
    <source>
        <dbReference type="Proteomes" id="UP000029221"/>
    </source>
</evidence>
<dbReference type="STRING" id="319236.BST91_04655"/>
<dbReference type="Pfam" id="PF08874">
    <property type="entry name" value="DUF1835"/>
    <property type="match status" value="1"/>
</dbReference>
<protein>
    <recommendedName>
        <fullName evidence="1">DUF1835 domain-containing protein</fullName>
    </recommendedName>
</protein>
<accession>A0A090QNT8</accession>
<dbReference type="EMBL" id="BBML01000004">
    <property type="protein sequence ID" value="GAK97171.1"/>
    <property type="molecule type" value="Genomic_DNA"/>
</dbReference>
<dbReference type="InterPro" id="IPR014973">
    <property type="entry name" value="DUF1835"/>
</dbReference>
<name>A0A090QNT8_9FLAO</name>
<dbReference type="eggNOG" id="ENOG502Z84S">
    <property type="taxonomic scope" value="Bacteria"/>
</dbReference>
<dbReference type="Proteomes" id="UP000029221">
    <property type="component" value="Unassembled WGS sequence"/>
</dbReference>
<evidence type="ECO:0000313" key="2">
    <source>
        <dbReference type="EMBL" id="GAK97171.1"/>
    </source>
</evidence>
<evidence type="ECO:0000259" key="1">
    <source>
        <dbReference type="Pfam" id="PF08874"/>
    </source>
</evidence>
<gene>
    <name evidence="2" type="ORF">JCM19294_677</name>
</gene>
<sequence>MQEYHILNGDALRNRFPAELKGKCITFRECFIDGPLKAQSYEQLLIDRSQYIKQEYNSTHQEYNDLVIKELEKLSNIPDNSEVNLWFEDDLFCQSNLWFVLHRFHQINKKNIKLYLIRPLNAFPYSYGHHSNNELIHIYTNRQKLEQLELWSNLWKSYADGNTTTLLQIATQLKSNYSHVRAAVDSHINRLPNNNSDGQPQEFVKNLIKQNPNLSFKQVFIAFQDKFPQYGYGDTQVRKWFDQYQKLV</sequence>
<keyword evidence="3" id="KW-1185">Reference proteome</keyword>
<proteinExistence type="predicted"/>
<dbReference type="AlphaFoldDB" id="A0A090QNT8"/>